<protein>
    <submittedName>
        <fullName evidence="7">NAD(P)-dependent alcohol dehydrogenase</fullName>
    </submittedName>
</protein>
<evidence type="ECO:0000259" key="6">
    <source>
        <dbReference type="SMART" id="SM00829"/>
    </source>
</evidence>
<keyword evidence="3" id="KW-0560">Oxidoreductase</keyword>
<comment type="cofactor">
    <cofactor evidence="5">
        <name>Zn(2+)</name>
        <dbReference type="ChEBI" id="CHEBI:29105"/>
    </cofactor>
</comment>
<dbReference type="InterPro" id="IPR002328">
    <property type="entry name" value="ADH_Zn_CS"/>
</dbReference>
<dbReference type="RefSeq" id="WP_322540400.1">
    <property type="nucleotide sequence ID" value="NZ_JAOBTW010000028.1"/>
</dbReference>
<dbReference type="PANTHER" id="PTHR43880:SF12">
    <property type="entry name" value="ALCOHOL DEHYDROGENASE CLASS-3"/>
    <property type="match status" value="1"/>
</dbReference>
<evidence type="ECO:0000256" key="4">
    <source>
        <dbReference type="ARBA" id="ARBA00023027"/>
    </source>
</evidence>
<dbReference type="InterPro" id="IPR011032">
    <property type="entry name" value="GroES-like_sf"/>
</dbReference>
<dbReference type="InterPro" id="IPR013154">
    <property type="entry name" value="ADH-like_N"/>
</dbReference>
<feature type="domain" description="Enoyl reductase (ER)" evidence="6">
    <location>
        <begin position="13"/>
        <end position="366"/>
    </location>
</feature>
<comment type="similarity">
    <text evidence="5">Belongs to the zinc-containing alcohol dehydrogenase family.</text>
</comment>
<evidence type="ECO:0000313" key="7">
    <source>
        <dbReference type="EMBL" id="MDZ7284026.1"/>
    </source>
</evidence>
<evidence type="ECO:0000256" key="5">
    <source>
        <dbReference type="RuleBase" id="RU361277"/>
    </source>
</evidence>
<keyword evidence="4" id="KW-0520">NAD</keyword>
<gene>
    <name evidence="7" type="ORF">N4G62_18520</name>
</gene>
<dbReference type="InterPro" id="IPR013149">
    <property type="entry name" value="ADH-like_C"/>
</dbReference>
<dbReference type="Gene3D" id="3.90.180.10">
    <property type="entry name" value="Medium-chain alcohol dehydrogenases, catalytic domain"/>
    <property type="match status" value="1"/>
</dbReference>
<dbReference type="PANTHER" id="PTHR43880">
    <property type="entry name" value="ALCOHOL DEHYDROGENASE"/>
    <property type="match status" value="1"/>
</dbReference>
<dbReference type="SMART" id="SM00829">
    <property type="entry name" value="PKS_ER"/>
    <property type="match status" value="1"/>
</dbReference>
<dbReference type="PROSITE" id="PS00059">
    <property type="entry name" value="ADH_ZINC"/>
    <property type="match status" value="1"/>
</dbReference>
<dbReference type="InterPro" id="IPR036291">
    <property type="entry name" value="NAD(P)-bd_dom_sf"/>
</dbReference>
<keyword evidence="1 5" id="KW-0479">Metal-binding</keyword>
<dbReference type="SUPFAM" id="SSF50129">
    <property type="entry name" value="GroES-like"/>
    <property type="match status" value="1"/>
</dbReference>
<comment type="caution">
    <text evidence="7">The sequence shown here is derived from an EMBL/GenBank/DDBJ whole genome shotgun (WGS) entry which is preliminary data.</text>
</comment>
<evidence type="ECO:0000256" key="3">
    <source>
        <dbReference type="ARBA" id="ARBA00023002"/>
    </source>
</evidence>
<reference evidence="8" key="1">
    <citation type="submission" date="2023-07" db="EMBL/GenBank/DDBJ databases">
        <title>Whole genome sequence analysis of rice epiphytic Sphingomonas sanguinis OsEp_Plm_15B2.</title>
        <authorList>
            <person name="Sahu K.P."/>
            <person name="Asharani P."/>
            <person name="Reddy B."/>
            <person name="Kumar A."/>
        </authorList>
    </citation>
    <scope>NUCLEOTIDE SEQUENCE [LARGE SCALE GENOMIC DNA]</scope>
    <source>
        <strain evidence="8">OsEp_Plm_15B2</strain>
    </source>
</reference>
<dbReference type="InterPro" id="IPR020843">
    <property type="entry name" value="ER"/>
</dbReference>
<sequence>MQTTAAVARQPHGDFTLETVEIEAPREGEVRVRIAGVGLCHTDLIFRDQFVPYPLPAVLGHEGAGVIEALGPGVEGLAVGDAVVLGFSSCGHCARCDEHLPSYCREFTPLNYAGMRLEDGSKAYSKDGEAISSHFFGQSSFAAQAIVRARNVVKVEDSAAPLSILGPLGCGFQTGAGGVMRSMACHAGSSIVIVGGGPVGLAAVMGARIRGCATIILVEPVEKRRDLGRELGATHMVDPMAGDVTAAVREIVADGVDYALDTSGRVEMMEAVLAALTPRGMLGLVGVPGKAEAALTVNIAGMITYGQRVVGIMEGDSDPQRFIPELIAAHRNGQFPFDRLVQTFPLTDINEAIEAQKRGDCVKVVLIP</sequence>
<organism evidence="7 8">
    <name type="scientific">Sphingomonas sanguinis</name>
    <dbReference type="NCBI Taxonomy" id="33051"/>
    <lineage>
        <taxon>Bacteria</taxon>
        <taxon>Pseudomonadati</taxon>
        <taxon>Pseudomonadota</taxon>
        <taxon>Alphaproteobacteria</taxon>
        <taxon>Sphingomonadales</taxon>
        <taxon>Sphingomonadaceae</taxon>
        <taxon>Sphingomonas</taxon>
    </lineage>
</organism>
<accession>A0ABU5LVQ8</accession>
<evidence type="ECO:0000256" key="1">
    <source>
        <dbReference type="ARBA" id="ARBA00022723"/>
    </source>
</evidence>
<dbReference type="Proteomes" id="UP001292182">
    <property type="component" value="Unassembled WGS sequence"/>
</dbReference>
<dbReference type="Gene3D" id="3.40.50.720">
    <property type="entry name" value="NAD(P)-binding Rossmann-like Domain"/>
    <property type="match status" value="1"/>
</dbReference>
<keyword evidence="2 5" id="KW-0862">Zinc</keyword>
<evidence type="ECO:0000313" key="8">
    <source>
        <dbReference type="Proteomes" id="UP001292182"/>
    </source>
</evidence>
<dbReference type="EMBL" id="JAOBTW010000028">
    <property type="protein sequence ID" value="MDZ7284026.1"/>
    <property type="molecule type" value="Genomic_DNA"/>
</dbReference>
<keyword evidence="8" id="KW-1185">Reference proteome</keyword>
<dbReference type="Pfam" id="PF08240">
    <property type="entry name" value="ADH_N"/>
    <property type="match status" value="1"/>
</dbReference>
<dbReference type="SUPFAM" id="SSF51735">
    <property type="entry name" value="NAD(P)-binding Rossmann-fold domains"/>
    <property type="match status" value="1"/>
</dbReference>
<name>A0ABU5LVQ8_9SPHN</name>
<evidence type="ECO:0000256" key="2">
    <source>
        <dbReference type="ARBA" id="ARBA00022833"/>
    </source>
</evidence>
<proteinExistence type="inferred from homology"/>
<dbReference type="Pfam" id="PF00107">
    <property type="entry name" value="ADH_zinc_N"/>
    <property type="match status" value="1"/>
</dbReference>
<dbReference type="CDD" id="cd08278">
    <property type="entry name" value="benzyl_alcohol_DH"/>
    <property type="match status" value="1"/>
</dbReference>